<dbReference type="Proteomes" id="UP000315816">
    <property type="component" value="Unassembled WGS sequence"/>
</dbReference>
<dbReference type="Gene3D" id="3.40.50.1000">
    <property type="entry name" value="HAD superfamily/HAD-like"/>
    <property type="match status" value="1"/>
</dbReference>
<organism evidence="1 2">
    <name type="scientific">Aliiroseovarius halocynthiae</name>
    <dbReference type="NCBI Taxonomy" id="985055"/>
    <lineage>
        <taxon>Bacteria</taxon>
        <taxon>Pseudomonadati</taxon>
        <taxon>Pseudomonadota</taxon>
        <taxon>Alphaproteobacteria</taxon>
        <taxon>Rhodobacterales</taxon>
        <taxon>Paracoccaceae</taxon>
        <taxon>Aliiroseovarius</taxon>
    </lineage>
</organism>
<comment type="caution">
    <text evidence="1">The sequence shown here is derived from an EMBL/GenBank/DDBJ whole genome shotgun (WGS) entry which is preliminary data.</text>
</comment>
<dbReference type="InterPro" id="IPR023214">
    <property type="entry name" value="HAD_sf"/>
</dbReference>
<dbReference type="OrthoDB" id="8335209at2"/>
<name>A0A545SYC5_9RHOB</name>
<dbReference type="EMBL" id="VICH01000002">
    <property type="protein sequence ID" value="TQV69963.1"/>
    <property type="molecule type" value="Genomic_DNA"/>
</dbReference>
<dbReference type="RefSeq" id="WP_142851943.1">
    <property type="nucleotide sequence ID" value="NZ_FXWW01000001.1"/>
</dbReference>
<dbReference type="Pfam" id="PF00702">
    <property type="entry name" value="Hydrolase"/>
    <property type="match status" value="1"/>
</dbReference>
<sequence length="720" mass="82880">MDVNAGLARNFLAKSLPDLFMRRRVRQTVGQVKSGKNDFVYANELRTLLLGYNVISFDYFDTLASRSISLNALQDLTARHGAKVLARHSDDIPEHLLSNSRRWFQERLKAYYESLAHDRYRNEVDLRDLFDRVLRPYLADASQRAEVVDELVGYEVDLEKLVLETHDDFRDLLKFLKDNGKTIILTSDMYLSRDDLIEITTAQGLRPYFDHVFVSATTGVTKNSGLLFNEIDRELGFTNERRIHLGDNLTNDFTRPREFGWDARRYFQPKREAHRRTLEMEYRLGECTEKKRFDRFLSSYLGKSQPDAQRLMAASFAVFVRRVVARAQQTGVDAIYFLTRDGTIYGEIVKDFLSSFHGRGLLQNVKLKTLALNRRTGVLLEYPGIIDRGWMEHNVRYFNNTPVSLRTIMQTFGVQTSEVEGLSDDEQRLVESCLVTPQVRDMDMDELDAHPNIRDGLDRALHHKRQKAIRYLEQQGILNPDRSFLFVDVGYSGTILKNLSRYFSDTEFGQHTPIENTGARLELCMFASNRFLSGNYGQLHPKCQVSPGMVINTDTKEGRAASVNFSWLEPFCLDRTLGSLNGYQGGEKGTMDPVFGEGRDKPETDTVRAQLLAAARDYYDLSVKANLSIERLDAMIVEKMLHSFVCPTSQTVTLVRELLHDTGNSETNLESSVQKVRWFRVRRDISRVLSEDKWAQGSLRHSRVGWLIPLFNWAISRAYR</sequence>
<evidence type="ECO:0000313" key="2">
    <source>
        <dbReference type="Proteomes" id="UP000315816"/>
    </source>
</evidence>
<gene>
    <name evidence="1" type="ORF">FIL88_00895</name>
</gene>
<keyword evidence="2" id="KW-1185">Reference proteome</keyword>
<protein>
    <recommendedName>
        <fullName evidence="3">HAD family hydrolase</fullName>
    </recommendedName>
</protein>
<accession>A0A545SYC5</accession>
<proteinExistence type="predicted"/>
<dbReference type="InterPro" id="IPR036412">
    <property type="entry name" value="HAD-like_sf"/>
</dbReference>
<dbReference type="Gene3D" id="1.20.120.1600">
    <property type="match status" value="1"/>
</dbReference>
<reference evidence="1 2" key="1">
    <citation type="submission" date="2019-06" db="EMBL/GenBank/DDBJ databases">
        <title>A novel species of marine bacteria.</title>
        <authorList>
            <person name="Wang Y."/>
        </authorList>
    </citation>
    <scope>NUCLEOTIDE SEQUENCE [LARGE SCALE GENOMIC DNA]</scope>
    <source>
        <strain evidence="1 2">MA1-10</strain>
    </source>
</reference>
<dbReference type="AlphaFoldDB" id="A0A545SYC5"/>
<evidence type="ECO:0008006" key="3">
    <source>
        <dbReference type="Google" id="ProtNLM"/>
    </source>
</evidence>
<dbReference type="SUPFAM" id="SSF56784">
    <property type="entry name" value="HAD-like"/>
    <property type="match status" value="1"/>
</dbReference>
<evidence type="ECO:0000313" key="1">
    <source>
        <dbReference type="EMBL" id="TQV69963.1"/>
    </source>
</evidence>